<dbReference type="GO" id="GO:0000978">
    <property type="term" value="F:RNA polymerase II cis-regulatory region sequence-specific DNA binding"/>
    <property type="evidence" value="ECO:0007669"/>
    <property type="project" value="TreeGrafter"/>
</dbReference>
<dbReference type="Pfam" id="PF10232">
    <property type="entry name" value="Med8"/>
    <property type="match status" value="1"/>
</dbReference>
<dbReference type="Gene3D" id="1.20.58.1710">
    <property type="match status" value="1"/>
</dbReference>
<keyword evidence="6 11" id="KW-0010">Activator</keyword>
<reference evidence="13" key="1">
    <citation type="journal article" date="2024" name="Gigascience">
        <title>Chromosome-level genome of the poultry shaft louse Menopon gallinae provides insight into the host-switching and adaptive evolution of parasitic lice.</title>
        <authorList>
            <person name="Xu Y."/>
            <person name="Ma L."/>
            <person name="Liu S."/>
            <person name="Liang Y."/>
            <person name="Liu Q."/>
            <person name="He Z."/>
            <person name="Tian L."/>
            <person name="Duan Y."/>
            <person name="Cai W."/>
            <person name="Li H."/>
            <person name="Song F."/>
        </authorList>
    </citation>
    <scope>NUCLEOTIDE SEQUENCE</scope>
    <source>
        <strain evidence="13">Cailab_2023a</strain>
    </source>
</reference>
<evidence type="ECO:0000256" key="12">
    <source>
        <dbReference type="SAM" id="MobiDB-lite"/>
    </source>
</evidence>
<evidence type="ECO:0000256" key="8">
    <source>
        <dbReference type="ARBA" id="ARBA00023242"/>
    </source>
</evidence>
<organism evidence="13">
    <name type="scientific">Menopon gallinae</name>
    <name type="common">poultry shaft louse</name>
    <dbReference type="NCBI Taxonomy" id="328185"/>
    <lineage>
        <taxon>Eukaryota</taxon>
        <taxon>Metazoa</taxon>
        <taxon>Ecdysozoa</taxon>
        <taxon>Arthropoda</taxon>
        <taxon>Hexapoda</taxon>
        <taxon>Insecta</taxon>
        <taxon>Pterygota</taxon>
        <taxon>Neoptera</taxon>
        <taxon>Paraneoptera</taxon>
        <taxon>Psocodea</taxon>
        <taxon>Troctomorpha</taxon>
        <taxon>Phthiraptera</taxon>
        <taxon>Amblycera</taxon>
        <taxon>Menoponidae</taxon>
        <taxon>Menopon</taxon>
    </lineage>
</organism>
<evidence type="ECO:0000313" key="13">
    <source>
        <dbReference type="EMBL" id="KAL0278303.1"/>
    </source>
</evidence>
<sequence>MQREEKQLEAALDAMMQRINDLKTSIAAMIYKIENEYETINWPTFLDNFALLSGHLTAFSKMLALDKTPPLRNLTVLPLMLSPERDEELLRITENRVPAFTHDLVPDYLRTKPDPDVEQKMIHLELKAGNLTYETAQKQVAAYTKVVNHIYDIVSKAREEWETDTSSRTGAAQTSSITDTHTLVAAVGIGKGLKVIPGAPQGMMVAPVGPGRPPGPAQQAQQLGPLGGKAPSTIKTNIKSGGTMHPYSR</sequence>
<evidence type="ECO:0000256" key="10">
    <source>
        <dbReference type="ARBA" id="ARBA00031261"/>
    </source>
</evidence>
<dbReference type="GO" id="GO:0006357">
    <property type="term" value="P:regulation of transcription by RNA polymerase II"/>
    <property type="evidence" value="ECO:0007669"/>
    <property type="project" value="InterPro"/>
</dbReference>
<dbReference type="InterPro" id="IPR019364">
    <property type="entry name" value="Mediatior_Med8_fun/met"/>
</dbReference>
<evidence type="ECO:0000256" key="6">
    <source>
        <dbReference type="ARBA" id="ARBA00023159"/>
    </source>
</evidence>
<evidence type="ECO:0000256" key="5">
    <source>
        <dbReference type="ARBA" id="ARBA00023015"/>
    </source>
</evidence>
<name>A0AAW2I974_9NEOP</name>
<dbReference type="EMBL" id="JARGDH010000001">
    <property type="protein sequence ID" value="KAL0278303.1"/>
    <property type="molecule type" value="Genomic_DNA"/>
</dbReference>
<dbReference type="GO" id="GO:0003712">
    <property type="term" value="F:transcription coregulator activity"/>
    <property type="evidence" value="ECO:0007669"/>
    <property type="project" value="InterPro"/>
</dbReference>
<evidence type="ECO:0000256" key="9">
    <source>
        <dbReference type="ARBA" id="ARBA00025687"/>
    </source>
</evidence>
<comment type="caution">
    <text evidence="13">The sequence shown here is derived from an EMBL/GenBank/DDBJ whole genome shotgun (WGS) entry which is preliminary data.</text>
</comment>
<dbReference type="PANTHER" id="PTHR13074">
    <property type="entry name" value="MEDIATOR OF RNA POLYMERASE II TRANSCRIPTION SUBUNIT 8"/>
    <property type="match status" value="1"/>
</dbReference>
<proteinExistence type="inferred from homology"/>
<keyword evidence="5 11" id="KW-0805">Transcription regulation</keyword>
<dbReference type="FunFam" id="1.20.58.1710:FF:000001">
    <property type="entry name" value="Mediator of RNA polymerase II transcription subunit 8"/>
    <property type="match status" value="1"/>
</dbReference>
<comment type="function">
    <text evidence="9 11">Component of the Mediator complex, a coactivator involved in the regulated transcription of nearly all RNA polymerase II-dependent genes. Mediator functions as a bridge to convey information from gene-specific regulatory proteins to the basal RNA polymerase II transcription machinery. Mediator is recruited to promoters by direct interactions with regulatory proteins and serves as a scaffold for the assembly of a functional preinitiation complex with RNA polymerase II and the general transcription factors.</text>
</comment>
<keyword evidence="8 11" id="KW-0539">Nucleus</keyword>
<accession>A0AAW2I974</accession>
<evidence type="ECO:0000256" key="1">
    <source>
        <dbReference type="ARBA" id="ARBA00004123"/>
    </source>
</evidence>
<comment type="subcellular location">
    <subcellularLocation>
        <location evidence="1 11">Nucleus</location>
    </subcellularLocation>
</comment>
<evidence type="ECO:0000256" key="3">
    <source>
        <dbReference type="ARBA" id="ARBA00011837"/>
    </source>
</evidence>
<gene>
    <name evidence="11" type="primary">MED8</name>
    <name evidence="13" type="ORF">PYX00_000158</name>
</gene>
<keyword evidence="7 11" id="KW-0804">Transcription</keyword>
<feature type="region of interest" description="Disordered" evidence="12">
    <location>
        <begin position="208"/>
        <end position="249"/>
    </location>
</feature>
<dbReference type="PANTHER" id="PTHR13074:SF9">
    <property type="entry name" value="MEDIATOR OF RNA POLYMERASE II TRANSCRIPTION SUBUNIT 8"/>
    <property type="match status" value="1"/>
</dbReference>
<evidence type="ECO:0000256" key="11">
    <source>
        <dbReference type="RuleBase" id="RU364144"/>
    </source>
</evidence>
<dbReference type="GO" id="GO:0070847">
    <property type="term" value="C:core mediator complex"/>
    <property type="evidence" value="ECO:0007669"/>
    <property type="project" value="TreeGrafter"/>
</dbReference>
<comment type="similarity">
    <text evidence="2 11">Belongs to the Mediator complex subunit 8 family.</text>
</comment>
<evidence type="ECO:0000256" key="2">
    <source>
        <dbReference type="ARBA" id="ARBA00005716"/>
    </source>
</evidence>
<dbReference type="GO" id="GO:0016592">
    <property type="term" value="C:mediator complex"/>
    <property type="evidence" value="ECO:0007669"/>
    <property type="project" value="InterPro"/>
</dbReference>
<dbReference type="AlphaFoldDB" id="A0AAW2I974"/>
<evidence type="ECO:0000256" key="4">
    <source>
        <dbReference type="ARBA" id="ARBA00020637"/>
    </source>
</evidence>
<protein>
    <recommendedName>
        <fullName evidence="4 11">Mediator of RNA polymerase II transcription subunit 8</fullName>
    </recommendedName>
    <alternativeName>
        <fullName evidence="10 11">Mediator complex subunit 8</fullName>
    </alternativeName>
</protein>
<evidence type="ECO:0000256" key="7">
    <source>
        <dbReference type="ARBA" id="ARBA00023163"/>
    </source>
</evidence>
<comment type="subunit">
    <text evidence="3 11">Component of the Mediator complex.</text>
</comment>